<protein>
    <submittedName>
        <fullName evidence="1">Uncharacterized protein</fullName>
    </submittedName>
</protein>
<sequence>MVAVGYLGAFTFRYLELSDLPRFQLALQLRIGAAVLACCVMGYLRQYLKALETPTGQCKDSAQATIQTDESSTEKAQTRCIKMGGPIGAAGLELNESFLAVTSCTDTTAHSIKGLPTLWSSVGWLPCYSLFQVGSRVGQLIAIRSNCEHC</sequence>
<reference evidence="1" key="2">
    <citation type="journal article" date="2023" name="Front. Microbiol.">
        <title>Ralstonia chuxiongensis sp. nov., Ralstonia mojiangensis sp. nov., and Ralstonia soli sp. nov., isolated from tobacco fields, are three novel species in the family Burkholderiaceae.</title>
        <authorList>
            <person name="Lu C.H."/>
            <person name="Zhang Y.Y."/>
            <person name="Jiang N."/>
            <person name="Chen W."/>
            <person name="Shao X."/>
            <person name="Zhao Z.M."/>
            <person name="Lu W.L."/>
            <person name="Hu X."/>
            <person name="Xi Y.X."/>
            <person name="Zou S.Y."/>
            <person name="Wei Q.J."/>
            <person name="Lin Z.L."/>
            <person name="Gong L."/>
            <person name="Gai X.T."/>
            <person name="Zhang L.Q."/>
            <person name="Li J.Y."/>
            <person name="Jin Y."/>
            <person name="Xia Z.Y."/>
        </authorList>
    </citation>
    <scope>NUCLEOTIDE SEQUENCE</scope>
    <source>
        <strain evidence="1">21MJYT02-11</strain>
    </source>
</reference>
<reference evidence="1" key="1">
    <citation type="submission" date="2022-06" db="EMBL/GenBank/DDBJ databases">
        <authorList>
            <person name="Lu C.-H."/>
        </authorList>
    </citation>
    <scope>NUCLEOTIDE SEQUENCE</scope>
    <source>
        <strain evidence="1">21MJYT02-11</strain>
    </source>
</reference>
<gene>
    <name evidence="1" type="ORF">NG900_25640</name>
</gene>
<dbReference type="RefSeq" id="WP_252685066.1">
    <property type="nucleotide sequence ID" value="NZ_JAMXHT010000013.1"/>
</dbReference>
<comment type="caution">
    <text evidence="1">The sequence shown here is derived from an EMBL/GenBank/DDBJ whole genome shotgun (WGS) entry which is preliminary data.</text>
</comment>
<evidence type="ECO:0000313" key="2">
    <source>
        <dbReference type="Proteomes" id="UP001162811"/>
    </source>
</evidence>
<organism evidence="1 2">
    <name type="scientific">Ralstonia soli</name>
    <dbReference type="NCBI Taxonomy" id="2953896"/>
    <lineage>
        <taxon>Bacteria</taxon>
        <taxon>Pseudomonadati</taxon>
        <taxon>Pseudomonadota</taxon>
        <taxon>Betaproteobacteria</taxon>
        <taxon>Burkholderiales</taxon>
        <taxon>Burkholderiaceae</taxon>
        <taxon>Ralstonia</taxon>
    </lineage>
</organism>
<proteinExistence type="predicted"/>
<dbReference type="EMBL" id="JAMXHT010000013">
    <property type="protein sequence ID" value="MCO5401600.1"/>
    <property type="molecule type" value="Genomic_DNA"/>
</dbReference>
<evidence type="ECO:0000313" key="1">
    <source>
        <dbReference type="EMBL" id="MCO5401600.1"/>
    </source>
</evidence>
<dbReference type="Proteomes" id="UP001162811">
    <property type="component" value="Unassembled WGS sequence"/>
</dbReference>
<accession>A0ABT1ASZ3</accession>
<keyword evidence="2" id="KW-1185">Reference proteome</keyword>
<name>A0ABT1ASZ3_9RALS</name>